<dbReference type="AlphaFoldDB" id="A0AA95SLJ6"/>
<organism evidence="4 5">
    <name type="scientific">Paucibacter sediminis</name>
    <dbReference type="NCBI Taxonomy" id="3019553"/>
    <lineage>
        <taxon>Bacteria</taxon>
        <taxon>Pseudomonadati</taxon>
        <taxon>Pseudomonadota</taxon>
        <taxon>Betaproteobacteria</taxon>
        <taxon>Burkholderiales</taxon>
        <taxon>Sphaerotilaceae</taxon>
        <taxon>Roseateles</taxon>
    </lineage>
</organism>
<dbReference type="InterPro" id="IPR036890">
    <property type="entry name" value="HATPase_C_sf"/>
</dbReference>
<dbReference type="Pfam" id="PF00989">
    <property type="entry name" value="PAS"/>
    <property type="match status" value="1"/>
</dbReference>
<dbReference type="PANTHER" id="PTHR44757">
    <property type="entry name" value="DIGUANYLATE CYCLASE DGCP"/>
    <property type="match status" value="1"/>
</dbReference>
<feature type="compositionally biased region" description="Low complexity" evidence="1">
    <location>
        <begin position="439"/>
        <end position="451"/>
    </location>
</feature>
<dbReference type="InterPro" id="IPR052155">
    <property type="entry name" value="Biofilm_reg_signaling"/>
</dbReference>
<protein>
    <submittedName>
        <fullName evidence="4">PAS domain S-box protein</fullName>
    </submittedName>
</protein>
<dbReference type="SUPFAM" id="SSF55785">
    <property type="entry name" value="PYP-like sensor domain (PAS domain)"/>
    <property type="match status" value="6"/>
</dbReference>
<dbReference type="Gene3D" id="3.30.565.10">
    <property type="entry name" value="Histidine kinase-like ATPase, C-terminal domain"/>
    <property type="match status" value="1"/>
</dbReference>
<dbReference type="Gene3D" id="3.30.450.20">
    <property type="entry name" value="PAS domain"/>
    <property type="match status" value="5"/>
</dbReference>
<feature type="domain" description="PAS" evidence="2">
    <location>
        <begin position="917"/>
        <end position="988"/>
    </location>
</feature>
<dbReference type="NCBIfam" id="TIGR00229">
    <property type="entry name" value="sensory_box"/>
    <property type="match status" value="4"/>
</dbReference>
<dbReference type="Pfam" id="PF08448">
    <property type="entry name" value="PAS_4"/>
    <property type="match status" value="2"/>
</dbReference>
<proteinExistence type="predicted"/>
<dbReference type="CDD" id="cd00130">
    <property type="entry name" value="PAS"/>
    <property type="match status" value="4"/>
</dbReference>
<keyword evidence="5" id="KW-1185">Reference proteome</keyword>
<dbReference type="InterPro" id="IPR013656">
    <property type="entry name" value="PAS_4"/>
</dbReference>
<dbReference type="SMART" id="SM00086">
    <property type="entry name" value="PAC"/>
    <property type="match status" value="4"/>
</dbReference>
<feature type="domain" description="PAS" evidence="2">
    <location>
        <begin position="660"/>
        <end position="737"/>
    </location>
</feature>
<gene>
    <name evidence="4" type="ORF">PFX98_15550</name>
</gene>
<dbReference type="EMBL" id="CP116346">
    <property type="protein sequence ID" value="WIT10327.1"/>
    <property type="molecule type" value="Genomic_DNA"/>
</dbReference>
<feature type="region of interest" description="Disordered" evidence="1">
    <location>
        <begin position="433"/>
        <end position="454"/>
    </location>
</feature>
<feature type="domain" description="PAS" evidence="2">
    <location>
        <begin position="168"/>
        <end position="228"/>
    </location>
</feature>
<evidence type="ECO:0000259" key="2">
    <source>
        <dbReference type="PROSITE" id="PS50112"/>
    </source>
</evidence>
<dbReference type="PANTHER" id="PTHR44757:SF2">
    <property type="entry name" value="BIOFILM ARCHITECTURE MAINTENANCE PROTEIN MBAA"/>
    <property type="match status" value="1"/>
</dbReference>
<sequence>MPSQLSLLSQDLAALRALMSGLGDAVVLMDERLEVLEANPAAQQRLGVKPGAQLPVLRSSKGSKLQDWLTLAMHALRESRRVPAAPTLALADGTRAQLQLLSVDADTPDPARWILHARLEALAEAPPATTTTTTATEPNAGHLLDQVVLSSPGWARELIKIFWSSPFPAYVQDAQYKLVVANHAFLELFGRPLEQLVGRDLVDWLAPADRAAQRMNRPQRPQRALARSLTRRVQAAAEFRLLDASGRERWMRASQHRISDESQPPLYICLLQDCTAELAAREQAERSQREMEQWLDINPLPMVVFDEGGLLLKCNSAFAALSIDAPTSLFDAPPALQQLLAWREGSLLDALKHSTQIYLTQATLVDPAGKTRWLQGRLRAMQQAPGSARRYMAVLEDRSLEQERDLAHQQLDALMDTAGVGLATFAQDAGWLRPRTPKPAAAGAPGAPAAAHPLQGLQGVGRDIVEPDSMAEFERLQRALKRGERVEVRYAVRHPELGRRWLLTRVEPGQLASGQRTTSVVTLDMTAQQQAQARSEQLLHELATIMDGASLGLAYLRGEHLVRCNPGFGRMLGFEQALHAGASIAQLFAALPDLCQQIQLALPGLEPQQHFEAEFVQVGTEAPGTARWLSLSLRRVLAAVPQAETETIAVISDISRLKAQQAQLESLVQDRELMFSLSDVGIAILRQGKIERANDALASLTGYRIHELSGLPLQELFESATEYEHQQAAMQAALTRSGLWRGERRVRRRDGSSLWMQVSKRAMRRGQPEAGLIATYVNVDDRWRAQQSLMLQTERERAVLDSVLVGIVTVGRGGIEWMNRSARRMFGGDLSAFAGQPMSIVATPDPDHPFRQSHYLDELTEGQAETFECRLKARDGREFWVVGNAVVTGLEETGRQLTYALLDIERRRQAEAQTLAAQASLRRIIEAAPLAISLHDAKTLKVEKINQVAARLAGRSEAELLGASPEELFGVEQGEQIRRDMEDALLVDAVTHREYRLGREGQTSVWDARLLHLSEMNELGDSSEPEQLLLVASDVTEHRAAEEARLEAAISQRELLVREVHHRIKNNLQGVAGLLQQIAARRPEVKAVISEAVGQVQAIAQVYGLQVGASGPLRVRKVVEAITGSVQRMFGREIRTEIGGELAGQSHLWGLPEAESIPIALTLNELLTNAIKHSGEQGQVSCRLLCEQGHVAVEISNPGQLPEGFKLANVPGGVSGLGLVRALLPRRSAILSMENQGDQVVCTVELYPPSVNLLAPL</sequence>
<dbReference type="KEGG" id="pais:PFX98_15550"/>
<dbReference type="Pfam" id="PF13426">
    <property type="entry name" value="PAS_9"/>
    <property type="match status" value="1"/>
</dbReference>
<evidence type="ECO:0000313" key="4">
    <source>
        <dbReference type="EMBL" id="WIT10327.1"/>
    </source>
</evidence>
<dbReference type="GO" id="GO:0006355">
    <property type="term" value="P:regulation of DNA-templated transcription"/>
    <property type="evidence" value="ECO:0007669"/>
    <property type="project" value="InterPro"/>
</dbReference>
<dbReference type="SMART" id="SM00091">
    <property type="entry name" value="PAS"/>
    <property type="match status" value="6"/>
</dbReference>
<dbReference type="PROSITE" id="PS50113">
    <property type="entry name" value="PAC"/>
    <property type="match status" value="1"/>
</dbReference>
<dbReference type="InterPro" id="IPR013767">
    <property type="entry name" value="PAS_fold"/>
</dbReference>
<dbReference type="SUPFAM" id="SSF55874">
    <property type="entry name" value="ATPase domain of HSP90 chaperone/DNA topoisomerase II/histidine kinase"/>
    <property type="match status" value="1"/>
</dbReference>
<reference evidence="4" key="1">
    <citation type="submission" date="2023-01" db="EMBL/GenBank/DDBJ databases">
        <title>Whole genome sequence of Paucibacter sp. S2-9 isolated from pond sediment.</title>
        <authorList>
            <person name="Jung J.Y."/>
        </authorList>
    </citation>
    <scope>NUCLEOTIDE SEQUENCE</scope>
    <source>
        <strain evidence="4">S2-9</strain>
    </source>
</reference>
<name>A0AA95SLJ6_9BURK</name>
<feature type="domain" description="PAC" evidence="3">
    <location>
        <begin position="740"/>
        <end position="791"/>
    </location>
</feature>
<dbReference type="InterPro" id="IPR000700">
    <property type="entry name" value="PAS-assoc_C"/>
</dbReference>
<accession>A0AA95SLJ6</accession>
<dbReference type="Proteomes" id="UP001177769">
    <property type="component" value="Chromosome"/>
</dbReference>
<evidence type="ECO:0000313" key="5">
    <source>
        <dbReference type="Proteomes" id="UP001177769"/>
    </source>
</evidence>
<dbReference type="InterPro" id="IPR011495">
    <property type="entry name" value="Sig_transdc_His_kin_sub2_dim/P"/>
</dbReference>
<dbReference type="RefSeq" id="WP_285231395.1">
    <property type="nucleotide sequence ID" value="NZ_CP116346.1"/>
</dbReference>
<dbReference type="InterPro" id="IPR035965">
    <property type="entry name" value="PAS-like_dom_sf"/>
</dbReference>
<dbReference type="Pfam" id="PF13188">
    <property type="entry name" value="PAS_8"/>
    <property type="match status" value="2"/>
</dbReference>
<dbReference type="InterPro" id="IPR001610">
    <property type="entry name" value="PAC"/>
</dbReference>
<dbReference type="PROSITE" id="PS50112">
    <property type="entry name" value="PAS"/>
    <property type="match status" value="3"/>
</dbReference>
<dbReference type="InterPro" id="IPR000014">
    <property type="entry name" value="PAS"/>
</dbReference>
<dbReference type="Pfam" id="PF07568">
    <property type="entry name" value="HisKA_2"/>
    <property type="match status" value="1"/>
</dbReference>
<evidence type="ECO:0000256" key="1">
    <source>
        <dbReference type="SAM" id="MobiDB-lite"/>
    </source>
</evidence>
<evidence type="ECO:0000259" key="3">
    <source>
        <dbReference type="PROSITE" id="PS50113"/>
    </source>
</evidence>